<dbReference type="Pfam" id="PF05488">
    <property type="entry name" value="PAAR_motif"/>
    <property type="match status" value="1"/>
</dbReference>
<dbReference type="AlphaFoldDB" id="A0A2J0PPH0"/>
<proteinExistence type="inferred from homology"/>
<dbReference type="Pfam" id="PF21431">
    <property type="entry name" value="Col-Pyo_DNase"/>
    <property type="match status" value="1"/>
</dbReference>
<evidence type="ECO:0000313" key="11">
    <source>
        <dbReference type="Proteomes" id="UP000230495"/>
    </source>
</evidence>
<dbReference type="CDD" id="cd14744">
    <property type="entry name" value="PAAR_CT_2"/>
    <property type="match status" value="1"/>
</dbReference>
<evidence type="ECO:0000256" key="2">
    <source>
        <dbReference type="ARBA" id="ARBA00022529"/>
    </source>
</evidence>
<evidence type="ECO:0000256" key="5">
    <source>
        <dbReference type="ARBA" id="ARBA00022801"/>
    </source>
</evidence>
<dbReference type="OrthoDB" id="6975388at2"/>
<dbReference type="GO" id="GO:0019835">
    <property type="term" value="P:cytolysis"/>
    <property type="evidence" value="ECO:0007669"/>
    <property type="project" value="InterPro"/>
</dbReference>
<dbReference type="InterPro" id="IPR003060">
    <property type="entry name" value="Pyocin_killer"/>
</dbReference>
<keyword evidence="4" id="KW-0255">Endonuclease</keyword>
<evidence type="ECO:0000313" key="10">
    <source>
        <dbReference type="EMBL" id="PJD76665.1"/>
    </source>
</evidence>
<dbReference type="Gene3D" id="3.90.540.10">
    <property type="entry name" value="Colicin/pyocin, DNase domain"/>
    <property type="match status" value="1"/>
</dbReference>
<dbReference type="KEGG" id="eno:ECENHK_02880"/>
<dbReference type="InterPro" id="IPR016128">
    <property type="entry name" value="Pyosin/cloacin_T_dom"/>
</dbReference>
<keyword evidence="6" id="KW-0044">Antibiotic</keyword>
<protein>
    <submittedName>
        <fullName evidence="10">Pyocin</fullName>
    </submittedName>
</protein>
<sequence length="552" mass="60375">MGYRSTNYGRGQALHGDRTTTGAICCSTLPNCTEHGRGVIRVGDKTTACPKCGKQGVVADGEPHVNWMGQTSAVDGSVVICGCPHGTNRVIAPSGEWLGSGPSPEQIAQEKHQAMLAARRKEEEAQAQRQAEERDRNRVFAKSCLRGEGCNDAGTGSEPHTNFAEMAFYQAMPNDAAQHAQAAKRKAIPKPKHRSALYLWWNGHHEEMDYQAAIAAEERAWTARNAIADASKLVLIGGRTITSGTWAVRGAALGEIATGGLGAPVAGLLIGMYPGKLNDGEQDFIDRMRAEQMREAPTRVRFTWEDDASGNPTPRGWHTPPGKDSVRVRTMEWDSRRQAYTFTTEENPGITLIWTPDRTGESKPWDTGNQSPVRIPNPVVVDPLPEDTGMGVTTSPTPEEKTFADYILILPVGGVPPIYVYIRHNPGQVTGKGQKISGIWLSDANTGNGSPIPSQIADRLRGQTFTEFDQFRKAFWLEVSRDPVLLEQFNRGNIGNIKVGKAPSPRENEQVGGKVKYEIHHINPIVEGGEVYNIDNMGIVTPKRHIEIHRGT</sequence>
<keyword evidence="7" id="KW-0078">Bacteriocin</keyword>
<evidence type="ECO:0000259" key="9">
    <source>
        <dbReference type="Pfam" id="PF06958"/>
    </source>
</evidence>
<comment type="similarity">
    <text evidence="1">Belongs to the colicin/pyosin nuclease family.</text>
</comment>
<evidence type="ECO:0000256" key="7">
    <source>
        <dbReference type="ARBA" id="ARBA00023048"/>
    </source>
</evidence>
<dbReference type="PRINTS" id="PR01300">
    <property type="entry name" value="PYOCINKILLER"/>
</dbReference>
<dbReference type="RefSeq" id="WP_014882370.1">
    <property type="nucleotide sequence ID" value="NC_018405.1"/>
</dbReference>
<dbReference type="InterPro" id="IPR044925">
    <property type="entry name" value="His-Me_finger_sf"/>
</dbReference>
<evidence type="ECO:0000256" key="1">
    <source>
        <dbReference type="ARBA" id="ARBA00006811"/>
    </source>
</evidence>
<feature type="region of interest" description="Disordered" evidence="8">
    <location>
        <begin position="304"/>
        <end position="325"/>
    </location>
</feature>
<keyword evidence="3" id="KW-0540">Nuclease</keyword>
<dbReference type="GO" id="GO:0016787">
    <property type="term" value="F:hydrolase activity"/>
    <property type="evidence" value="ECO:0007669"/>
    <property type="project" value="UniProtKB-KW"/>
</dbReference>
<dbReference type="Proteomes" id="UP000230495">
    <property type="component" value="Unassembled WGS sequence"/>
</dbReference>
<organism evidence="10">
    <name type="scientific">Enterobacter kobei</name>
    <dbReference type="NCBI Taxonomy" id="208224"/>
    <lineage>
        <taxon>Bacteria</taxon>
        <taxon>Pseudomonadati</taxon>
        <taxon>Pseudomonadota</taxon>
        <taxon>Gammaproteobacteria</taxon>
        <taxon>Enterobacterales</taxon>
        <taxon>Enterobacteriaceae</taxon>
        <taxon>Enterobacter</taxon>
        <taxon>Enterobacter cloacae complex</taxon>
    </lineage>
</organism>
<feature type="region of interest" description="Disordered" evidence="8">
    <location>
        <begin position="351"/>
        <end position="397"/>
    </location>
</feature>
<dbReference type="InterPro" id="IPR037146">
    <property type="entry name" value="Colicin/pyocin_DNase_dom_sf"/>
</dbReference>
<dbReference type="SUPFAM" id="SSF54060">
    <property type="entry name" value="His-Me finger endonucleases"/>
    <property type="match status" value="1"/>
</dbReference>
<accession>A0A2J0PPH0</accession>
<reference evidence="10 11" key="1">
    <citation type="journal article" date="2017" name="J. Antimicrob. Chemother.">
        <title>Characterization of the population structure, drug resistance mechanisms and plasmids of the community-associated Enterobacter cloacae complex in China.</title>
        <authorList>
            <person name="Zhou K."/>
            <person name="Yu W."/>
            <person name="Cao X."/>
            <person name="Shen P."/>
            <person name="Lu H."/>
            <person name="Luo Q."/>
            <person name="Rossen J.W.A."/>
            <person name="Xiao Y."/>
        </authorList>
    </citation>
    <scope>NUCLEOTIDE SEQUENCE [LARGE SCALE GENOMIC DNA]</scope>
    <source>
        <strain evidence="10">ECC1097</strain>
    </source>
</reference>
<dbReference type="Pfam" id="PF06958">
    <property type="entry name" value="Pyocin_S"/>
    <property type="match status" value="1"/>
</dbReference>
<dbReference type="InterPro" id="IPR008727">
    <property type="entry name" value="PAAR_motif"/>
</dbReference>
<dbReference type="InterPro" id="IPR003615">
    <property type="entry name" value="HNH_nuc"/>
</dbReference>
<dbReference type="EMBL" id="NEEU01000002">
    <property type="protein sequence ID" value="PJD76665.1"/>
    <property type="molecule type" value="Genomic_DNA"/>
</dbReference>
<dbReference type="InterPro" id="IPR036302">
    <property type="entry name" value="Pyosin/cloacin_T_dom_sf"/>
</dbReference>
<dbReference type="GO" id="GO:0042742">
    <property type="term" value="P:defense response to bacterium"/>
    <property type="evidence" value="ECO:0007669"/>
    <property type="project" value="UniProtKB-KW"/>
</dbReference>
<comment type="caution">
    <text evidence="10">The sequence shown here is derived from an EMBL/GenBank/DDBJ whole genome shotgun (WGS) entry which is preliminary data.</text>
</comment>
<dbReference type="GO" id="GO:0031640">
    <property type="term" value="P:killing of cells of another organism"/>
    <property type="evidence" value="ECO:0007669"/>
    <property type="project" value="UniProtKB-KW"/>
</dbReference>
<evidence type="ECO:0000256" key="3">
    <source>
        <dbReference type="ARBA" id="ARBA00022722"/>
    </source>
</evidence>
<dbReference type="GO" id="GO:0004519">
    <property type="term" value="F:endonuclease activity"/>
    <property type="evidence" value="ECO:0007669"/>
    <property type="project" value="UniProtKB-KW"/>
</dbReference>
<evidence type="ECO:0000256" key="6">
    <source>
        <dbReference type="ARBA" id="ARBA00023022"/>
    </source>
</evidence>
<name>A0A2J0PPH0_9ENTR</name>
<dbReference type="SUPFAM" id="SSF69369">
    <property type="entry name" value="Cloacin translocation domain"/>
    <property type="match status" value="1"/>
</dbReference>
<keyword evidence="5" id="KW-0378">Hydrolase</keyword>
<keyword evidence="2" id="KW-0929">Antimicrobial</keyword>
<evidence type="ECO:0000256" key="8">
    <source>
        <dbReference type="SAM" id="MobiDB-lite"/>
    </source>
</evidence>
<gene>
    <name evidence="10" type="ORF">B9Q37_04670</name>
</gene>
<feature type="domain" description="Pyosin/cloacin translocation" evidence="9">
    <location>
        <begin position="290"/>
        <end position="421"/>
    </location>
</feature>
<dbReference type="GO" id="GO:0005102">
    <property type="term" value="F:signaling receptor binding"/>
    <property type="evidence" value="ECO:0007669"/>
    <property type="project" value="InterPro"/>
</dbReference>
<evidence type="ECO:0000256" key="4">
    <source>
        <dbReference type="ARBA" id="ARBA00022759"/>
    </source>
</evidence>
<dbReference type="CDD" id="cd00085">
    <property type="entry name" value="HNHc"/>
    <property type="match status" value="1"/>
</dbReference>
<dbReference type="Gene3D" id="2.60.200.60">
    <property type="match status" value="1"/>
</dbReference>